<dbReference type="Proteomes" id="UP000042054">
    <property type="component" value="Unassembled WGS sequence"/>
</dbReference>
<reference evidence="2 3" key="1">
    <citation type="submission" date="2015-03" db="EMBL/GenBank/DDBJ databases">
        <authorList>
            <person name="Murphy D."/>
        </authorList>
    </citation>
    <scope>NUCLEOTIDE SEQUENCE [LARGE SCALE GENOMIC DNA]</scope>
    <source>
        <strain evidence="2 3">68/02</strain>
    </source>
</reference>
<sequence>MKIKTNLTGVVLAATALLTAFYSSAKTLNALSDYPMEITTIINDVKNEVVMVKSFNVEISGCDVNEKMMKIEKITMDTDDRYPEKMTFFDMNNFRISMPTNFSSLDNASRSWVDGIFSDSDWVYVQYSMCGSGGFPQMTAISKHSKRFPQAGITINKEK</sequence>
<proteinExistence type="predicted"/>
<gene>
    <name evidence="2" type="ORF">ERS008555_01250</name>
</gene>
<evidence type="ECO:0000313" key="3">
    <source>
        <dbReference type="Proteomes" id="UP000042054"/>
    </source>
</evidence>
<keyword evidence="1" id="KW-0732">Signal</keyword>
<accession>A0A0U1HQS6</accession>
<evidence type="ECO:0000256" key="1">
    <source>
        <dbReference type="SAM" id="SignalP"/>
    </source>
</evidence>
<evidence type="ECO:0000313" key="2">
    <source>
        <dbReference type="EMBL" id="CQI88899.1"/>
    </source>
</evidence>
<organism evidence="2 3">
    <name type="scientific">Yersinia rohdei</name>
    <dbReference type="NCBI Taxonomy" id="29485"/>
    <lineage>
        <taxon>Bacteria</taxon>
        <taxon>Pseudomonadati</taxon>
        <taxon>Pseudomonadota</taxon>
        <taxon>Gammaproteobacteria</taxon>
        <taxon>Enterobacterales</taxon>
        <taxon>Yersiniaceae</taxon>
        <taxon>Yersinia</taxon>
    </lineage>
</organism>
<feature type="chain" id="PRO_5006709265" evidence="1">
    <location>
        <begin position="26"/>
        <end position="159"/>
    </location>
</feature>
<dbReference type="EMBL" id="CTKE01000005">
    <property type="protein sequence ID" value="CQI88899.1"/>
    <property type="molecule type" value="Genomic_DNA"/>
</dbReference>
<feature type="signal peptide" evidence="1">
    <location>
        <begin position="1"/>
        <end position="25"/>
    </location>
</feature>
<protein>
    <submittedName>
        <fullName evidence="2">Uncharacterized protein</fullName>
    </submittedName>
</protein>
<name>A0A0U1HQS6_YERRO</name>
<dbReference type="AlphaFoldDB" id="A0A0U1HQS6"/>
<dbReference type="RefSeq" id="WP_050534752.1">
    <property type="nucleotide sequence ID" value="NZ_CTKE01000005.1"/>
</dbReference>